<dbReference type="InterPro" id="IPR039374">
    <property type="entry name" value="SIP_fam"/>
</dbReference>
<name>A0A2N7RY08_9MICC</name>
<gene>
    <name evidence="3" type="ORF">CIK84_18415</name>
</gene>
<evidence type="ECO:0000313" key="3">
    <source>
        <dbReference type="EMBL" id="PMQ18751.1"/>
    </source>
</evidence>
<dbReference type="InterPro" id="IPR017938">
    <property type="entry name" value="Riboflavin_synthase-like_b-brl"/>
</dbReference>
<feature type="region of interest" description="Disordered" evidence="1">
    <location>
        <begin position="1"/>
        <end position="25"/>
    </location>
</feature>
<evidence type="ECO:0000313" key="4">
    <source>
        <dbReference type="Proteomes" id="UP000235739"/>
    </source>
</evidence>
<evidence type="ECO:0000256" key="1">
    <source>
        <dbReference type="SAM" id="MobiDB-lite"/>
    </source>
</evidence>
<dbReference type="AlphaFoldDB" id="A0A2N7RY08"/>
<dbReference type="PROSITE" id="PS51384">
    <property type="entry name" value="FAD_FR"/>
    <property type="match status" value="1"/>
</dbReference>
<dbReference type="InterPro" id="IPR007037">
    <property type="entry name" value="SIP_rossman_dom"/>
</dbReference>
<dbReference type="EMBL" id="PNQX01000004">
    <property type="protein sequence ID" value="PMQ18751.1"/>
    <property type="molecule type" value="Genomic_DNA"/>
</dbReference>
<dbReference type="PANTHER" id="PTHR30157">
    <property type="entry name" value="FERRIC REDUCTASE, NADPH-DEPENDENT"/>
    <property type="match status" value="1"/>
</dbReference>
<feature type="domain" description="FAD-binding FR-type" evidence="2">
    <location>
        <begin position="30"/>
        <end position="151"/>
    </location>
</feature>
<dbReference type="Gene3D" id="3.40.50.80">
    <property type="entry name" value="Nucleotide-binding domain of ferredoxin-NADP reductase (FNR) module"/>
    <property type="match status" value="1"/>
</dbReference>
<dbReference type="Pfam" id="PF04954">
    <property type="entry name" value="SIP"/>
    <property type="match status" value="1"/>
</dbReference>
<protein>
    <submittedName>
        <fullName evidence="3">Siderophore-interacting protein</fullName>
    </submittedName>
</protein>
<dbReference type="RefSeq" id="WP_102599284.1">
    <property type="nucleotide sequence ID" value="NZ_JBQDIL010000008.1"/>
</dbReference>
<proteinExistence type="predicted"/>
<dbReference type="SUPFAM" id="SSF63380">
    <property type="entry name" value="Riboflavin synthase domain-like"/>
    <property type="match status" value="1"/>
</dbReference>
<dbReference type="PANTHER" id="PTHR30157:SF0">
    <property type="entry name" value="NADPH-DEPENDENT FERRIC-CHELATE REDUCTASE"/>
    <property type="match status" value="1"/>
</dbReference>
<dbReference type="Gene3D" id="2.40.30.10">
    <property type="entry name" value="Translation factors"/>
    <property type="match status" value="1"/>
</dbReference>
<comment type="caution">
    <text evidence="3">The sequence shown here is derived from an EMBL/GenBank/DDBJ whole genome shotgun (WGS) entry which is preliminary data.</text>
</comment>
<reference evidence="3 4" key="1">
    <citation type="journal article" date="2017" name="Elife">
        <title>Extensive horizontal gene transfer in cheese-associated bacteria.</title>
        <authorList>
            <person name="Bonham K.S."/>
            <person name="Wolfe B.E."/>
            <person name="Dutton R.J."/>
        </authorList>
    </citation>
    <scope>NUCLEOTIDE SEQUENCE [LARGE SCALE GENOMIC DNA]</scope>
    <source>
        <strain evidence="3 4">JB182</strain>
    </source>
</reference>
<dbReference type="GO" id="GO:0016491">
    <property type="term" value="F:oxidoreductase activity"/>
    <property type="evidence" value="ECO:0007669"/>
    <property type="project" value="InterPro"/>
</dbReference>
<dbReference type="InterPro" id="IPR013113">
    <property type="entry name" value="SIP_FAD-bd"/>
</dbReference>
<dbReference type="InterPro" id="IPR039261">
    <property type="entry name" value="FNR_nucleotide-bd"/>
</dbReference>
<dbReference type="Pfam" id="PF08021">
    <property type="entry name" value="FAD_binding_9"/>
    <property type="match status" value="1"/>
</dbReference>
<dbReference type="Proteomes" id="UP000235739">
    <property type="component" value="Unassembled WGS sequence"/>
</dbReference>
<evidence type="ECO:0000259" key="2">
    <source>
        <dbReference type="PROSITE" id="PS51384"/>
    </source>
</evidence>
<dbReference type="InterPro" id="IPR017927">
    <property type="entry name" value="FAD-bd_FR_type"/>
</dbReference>
<dbReference type="CDD" id="cd06193">
    <property type="entry name" value="siderophore_interacting"/>
    <property type="match status" value="1"/>
</dbReference>
<sequence>MIITTHDPASGEIIAPDEENGKNATYTHPLVPRLVTVESVQPLGARMVRIRVAGEDLKSLRSVAAEDHVKVFFDRDEQGRPVLPTVVGDRWVDGRSMTSRDYTIRDANPAEGWMDLDFVLHEHGVAGRWAGTAQPGEQLALLGPRGSFRVKDVFDWYVLAADETALPALARWVSGLRAEAKVFAFIEVNDAADEIVLDSPAQLQLRWLHRGSSPAGSTDLLEQAVKAQPLPEGEGFVWVAGESMSIKPLRRYLKNELGLDRDNWDVDGYWRRGQADHDHHHDED</sequence>
<organism evidence="3 4">
    <name type="scientific">Glutamicibacter arilaitensis</name>
    <dbReference type="NCBI Taxonomy" id="256701"/>
    <lineage>
        <taxon>Bacteria</taxon>
        <taxon>Bacillati</taxon>
        <taxon>Actinomycetota</taxon>
        <taxon>Actinomycetes</taxon>
        <taxon>Micrococcales</taxon>
        <taxon>Micrococcaceae</taxon>
        <taxon>Glutamicibacter</taxon>
    </lineage>
</organism>
<accession>A0A2N7RY08</accession>